<reference evidence="1" key="1">
    <citation type="journal article" date="2023" name="Genome Biol. Evol.">
        <title>First Whole Genome Sequence and Flow Cytometry Genome Size Data for the Lichen-Forming Fungus Ramalina farinacea (Ascomycota).</title>
        <authorList>
            <person name="Llewellyn T."/>
            <person name="Mian S."/>
            <person name="Hill R."/>
            <person name="Leitch I.J."/>
            <person name="Gaya E."/>
        </authorList>
    </citation>
    <scope>NUCLEOTIDE SEQUENCE</scope>
    <source>
        <strain evidence="1">LIQ254RAFAR</strain>
    </source>
</reference>
<sequence>MGWTSYREEGTVEGRDDISIVKLLPGEGAQSQEIVVGRTSGDLAKLAFESERGRFQRQNTFETRNRPVRAADTNSKGVLAAGLSEASLALYPTRSPDRKIDPLASEDHLDTTRHSQIWATRFLNDNQLVVGLGPSTEPIRIIDITQGFRRSVIHKIRKPPMPLKFNRKGDLCPLSIYCINPLPASSVAGHGICMSGGHDSIVRLHDFRCENTVVARYEDSVDFAAIYSLISFSDTKVVAGGGTHNLIKLFDLRLPGAGSQYHADVQSYGEFSLERLP</sequence>
<protein>
    <submittedName>
        <fullName evidence="1">Uncharacterized protein</fullName>
    </submittedName>
</protein>
<gene>
    <name evidence="1" type="ORF">OHK93_003170</name>
</gene>
<evidence type="ECO:0000313" key="2">
    <source>
        <dbReference type="Proteomes" id="UP001161017"/>
    </source>
</evidence>
<dbReference type="EMBL" id="JAPUFD010000016">
    <property type="protein sequence ID" value="MDI1491959.1"/>
    <property type="molecule type" value="Genomic_DNA"/>
</dbReference>
<comment type="caution">
    <text evidence="1">The sequence shown here is derived from an EMBL/GenBank/DDBJ whole genome shotgun (WGS) entry which is preliminary data.</text>
</comment>
<dbReference type="Proteomes" id="UP001161017">
    <property type="component" value="Unassembled WGS sequence"/>
</dbReference>
<keyword evidence="2" id="KW-1185">Reference proteome</keyword>
<proteinExistence type="predicted"/>
<evidence type="ECO:0000313" key="1">
    <source>
        <dbReference type="EMBL" id="MDI1491959.1"/>
    </source>
</evidence>
<accession>A0AA43QUS3</accession>
<dbReference type="SUPFAM" id="SSF50978">
    <property type="entry name" value="WD40 repeat-like"/>
    <property type="match status" value="1"/>
</dbReference>
<dbReference type="Gene3D" id="2.130.10.10">
    <property type="entry name" value="YVTN repeat-like/Quinoprotein amine dehydrogenase"/>
    <property type="match status" value="1"/>
</dbReference>
<dbReference type="InterPro" id="IPR036322">
    <property type="entry name" value="WD40_repeat_dom_sf"/>
</dbReference>
<organism evidence="1 2">
    <name type="scientific">Ramalina farinacea</name>
    <dbReference type="NCBI Taxonomy" id="258253"/>
    <lineage>
        <taxon>Eukaryota</taxon>
        <taxon>Fungi</taxon>
        <taxon>Dikarya</taxon>
        <taxon>Ascomycota</taxon>
        <taxon>Pezizomycotina</taxon>
        <taxon>Lecanoromycetes</taxon>
        <taxon>OSLEUM clade</taxon>
        <taxon>Lecanoromycetidae</taxon>
        <taxon>Lecanorales</taxon>
        <taxon>Lecanorineae</taxon>
        <taxon>Ramalinaceae</taxon>
        <taxon>Ramalina</taxon>
    </lineage>
</organism>
<dbReference type="InterPro" id="IPR015943">
    <property type="entry name" value="WD40/YVTN_repeat-like_dom_sf"/>
</dbReference>
<name>A0AA43QUS3_9LECA</name>
<dbReference type="AlphaFoldDB" id="A0AA43QUS3"/>